<dbReference type="Proteomes" id="UP000477951">
    <property type="component" value="Unassembled WGS sequence"/>
</dbReference>
<proteinExistence type="predicted"/>
<dbReference type="Gene3D" id="2.40.50.90">
    <property type="match status" value="1"/>
</dbReference>
<accession>A0A6L6VB35</accession>
<organism evidence="1 2">
    <name type="scientific">Agrobacterium vitis</name>
    <name type="common">Rhizobium vitis</name>
    <dbReference type="NCBI Taxonomy" id="373"/>
    <lineage>
        <taxon>Bacteria</taxon>
        <taxon>Pseudomonadati</taxon>
        <taxon>Pseudomonadota</taxon>
        <taxon>Alphaproteobacteria</taxon>
        <taxon>Hyphomicrobiales</taxon>
        <taxon>Rhizobiaceae</taxon>
        <taxon>Rhizobium/Agrobacterium group</taxon>
        <taxon>Agrobacterium</taxon>
    </lineage>
</organism>
<dbReference type="InterPro" id="IPR035437">
    <property type="entry name" value="SNase_OB-fold_sf"/>
</dbReference>
<comment type="caution">
    <text evidence="1">The sequence shown here is derived from an EMBL/GenBank/DDBJ whole genome shotgun (WGS) entry which is preliminary data.</text>
</comment>
<gene>
    <name evidence="1" type="ORF">GOZ90_05020</name>
</gene>
<dbReference type="EMBL" id="WPHR01000003">
    <property type="protein sequence ID" value="MUZ72041.1"/>
    <property type="molecule type" value="Genomic_DNA"/>
</dbReference>
<evidence type="ECO:0000313" key="1">
    <source>
        <dbReference type="EMBL" id="MUZ72041.1"/>
    </source>
</evidence>
<sequence>MTRMHRIIAAAFVCLIIGTMLVAAFWPRKIPSFDGPFVIADGETLVTNGQRLQLKGLDSPEIGQRCRGEDGVVQLCGAQARFGLAQRMAQAGVLCQGSERIENDRILVTCTVMGRDVGADMVRSGLVLNAGGYENEEKQAQADKAGLWAGSFDRPEEWRKLHPRNDIIRRQDEN</sequence>
<protein>
    <submittedName>
        <fullName evidence="1">Thermonuclease family protein</fullName>
    </submittedName>
</protein>
<dbReference type="AlphaFoldDB" id="A0A6L6VB35"/>
<reference evidence="1 2" key="1">
    <citation type="submission" date="2019-12" db="EMBL/GenBank/DDBJ databases">
        <title>Whole-genome sequencing of Allorhizobium vitis.</title>
        <authorList>
            <person name="Gan H.M."/>
            <person name="Szegedi E."/>
            <person name="Burr T."/>
            <person name="Savka M.A."/>
        </authorList>
    </citation>
    <scope>NUCLEOTIDE SEQUENCE [LARGE SCALE GENOMIC DNA]</scope>
    <source>
        <strain evidence="1 2">CG516</strain>
    </source>
</reference>
<name>A0A6L6VB35_AGRVI</name>
<dbReference type="RefSeq" id="WP_156613952.1">
    <property type="nucleotide sequence ID" value="NZ_AP023268.1"/>
</dbReference>
<dbReference type="SUPFAM" id="SSF50199">
    <property type="entry name" value="Staphylococcal nuclease"/>
    <property type="match status" value="1"/>
</dbReference>
<evidence type="ECO:0000313" key="2">
    <source>
        <dbReference type="Proteomes" id="UP000477951"/>
    </source>
</evidence>